<feature type="domain" description="Methyltransferase" evidence="1">
    <location>
        <begin position="51"/>
        <end position="143"/>
    </location>
</feature>
<keyword evidence="3" id="KW-1185">Reference proteome</keyword>
<proteinExistence type="predicted"/>
<dbReference type="InterPro" id="IPR041698">
    <property type="entry name" value="Methyltransf_25"/>
</dbReference>
<sequence length="284" mass="32024">MPQDNRRPYALPRNPNESERLDAQHRLYIKSLGYILHPRIAASLSTANPQIADVATGTGAWMIDLAREMPHVKLVGFDMSDAQFPSSVPSNCELQLLNILQPVPEELQGRFDVVHIRLLIVGLTGEDWNTVARHAMQLLRPGGFFQWCEADFEYMDVLQTKRGSSRVAHKELFGFVREVMQKHGKLAGDVGRLGETVRKAGFQDCSEDLVSSDRCLDMRREGSDVEHAAVVAIAKAFAANLKNEHTKTEQDVEDLCRRCDEEVAEGEQYWRWNIKVVVGQKPVS</sequence>
<dbReference type="Gene3D" id="3.40.50.150">
    <property type="entry name" value="Vaccinia Virus protein VP39"/>
    <property type="match status" value="1"/>
</dbReference>
<dbReference type="PANTHER" id="PTHR43591:SF50">
    <property type="entry name" value="METHYLTRANSFERASE DOMAIN-CONTAINING PROTEIN-RELATED"/>
    <property type="match status" value="1"/>
</dbReference>
<evidence type="ECO:0000313" key="2">
    <source>
        <dbReference type="EMBL" id="KAF2160474.1"/>
    </source>
</evidence>
<dbReference type="RefSeq" id="XP_033661363.1">
    <property type="nucleotide sequence ID" value="XM_033809303.1"/>
</dbReference>
<protein>
    <recommendedName>
        <fullName evidence="1">Methyltransferase domain-containing protein</fullName>
    </recommendedName>
</protein>
<accession>A0A6A6C096</accession>
<dbReference type="Pfam" id="PF13649">
    <property type="entry name" value="Methyltransf_25"/>
    <property type="match status" value="1"/>
</dbReference>
<evidence type="ECO:0000259" key="1">
    <source>
        <dbReference type="Pfam" id="PF13649"/>
    </source>
</evidence>
<dbReference type="GeneID" id="54562575"/>
<dbReference type="EMBL" id="ML993626">
    <property type="protein sequence ID" value="KAF2160474.1"/>
    <property type="molecule type" value="Genomic_DNA"/>
</dbReference>
<organism evidence="2 3">
    <name type="scientific">Zasmidium cellare ATCC 36951</name>
    <dbReference type="NCBI Taxonomy" id="1080233"/>
    <lineage>
        <taxon>Eukaryota</taxon>
        <taxon>Fungi</taxon>
        <taxon>Dikarya</taxon>
        <taxon>Ascomycota</taxon>
        <taxon>Pezizomycotina</taxon>
        <taxon>Dothideomycetes</taxon>
        <taxon>Dothideomycetidae</taxon>
        <taxon>Mycosphaerellales</taxon>
        <taxon>Mycosphaerellaceae</taxon>
        <taxon>Zasmidium</taxon>
    </lineage>
</organism>
<name>A0A6A6C096_ZASCE</name>
<dbReference type="InterPro" id="IPR029063">
    <property type="entry name" value="SAM-dependent_MTases_sf"/>
</dbReference>
<evidence type="ECO:0000313" key="3">
    <source>
        <dbReference type="Proteomes" id="UP000799537"/>
    </source>
</evidence>
<dbReference type="AlphaFoldDB" id="A0A6A6C096"/>
<reference evidence="2" key="1">
    <citation type="journal article" date="2020" name="Stud. Mycol.">
        <title>101 Dothideomycetes genomes: a test case for predicting lifestyles and emergence of pathogens.</title>
        <authorList>
            <person name="Haridas S."/>
            <person name="Albert R."/>
            <person name="Binder M."/>
            <person name="Bloem J."/>
            <person name="Labutti K."/>
            <person name="Salamov A."/>
            <person name="Andreopoulos B."/>
            <person name="Baker S."/>
            <person name="Barry K."/>
            <person name="Bills G."/>
            <person name="Bluhm B."/>
            <person name="Cannon C."/>
            <person name="Castanera R."/>
            <person name="Culley D."/>
            <person name="Daum C."/>
            <person name="Ezra D."/>
            <person name="Gonzalez J."/>
            <person name="Henrissat B."/>
            <person name="Kuo A."/>
            <person name="Liang C."/>
            <person name="Lipzen A."/>
            <person name="Lutzoni F."/>
            <person name="Magnuson J."/>
            <person name="Mondo S."/>
            <person name="Nolan M."/>
            <person name="Ohm R."/>
            <person name="Pangilinan J."/>
            <person name="Park H.-J."/>
            <person name="Ramirez L."/>
            <person name="Alfaro M."/>
            <person name="Sun H."/>
            <person name="Tritt A."/>
            <person name="Yoshinaga Y."/>
            <person name="Zwiers L.-H."/>
            <person name="Turgeon B."/>
            <person name="Goodwin S."/>
            <person name="Spatafora J."/>
            <person name="Crous P."/>
            <person name="Grigoriev I."/>
        </authorList>
    </citation>
    <scope>NUCLEOTIDE SEQUENCE</scope>
    <source>
        <strain evidence="2">ATCC 36951</strain>
    </source>
</reference>
<dbReference type="CDD" id="cd02440">
    <property type="entry name" value="AdoMet_MTases"/>
    <property type="match status" value="1"/>
</dbReference>
<dbReference type="OrthoDB" id="417697at2759"/>
<dbReference type="SUPFAM" id="SSF53335">
    <property type="entry name" value="S-adenosyl-L-methionine-dependent methyltransferases"/>
    <property type="match status" value="1"/>
</dbReference>
<gene>
    <name evidence="2" type="ORF">M409DRAFT_29095</name>
</gene>
<dbReference type="PANTHER" id="PTHR43591">
    <property type="entry name" value="METHYLTRANSFERASE"/>
    <property type="match status" value="1"/>
</dbReference>
<dbReference type="Proteomes" id="UP000799537">
    <property type="component" value="Unassembled WGS sequence"/>
</dbReference>